<protein>
    <submittedName>
        <fullName evidence="1">Uncharacterized protein</fullName>
    </submittedName>
</protein>
<dbReference type="EMBL" id="ML208572">
    <property type="protein sequence ID" value="TFK62591.1"/>
    <property type="molecule type" value="Genomic_DNA"/>
</dbReference>
<evidence type="ECO:0000313" key="1">
    <source>
        <dbReference type="EMBL" id="TFK62591.1"/>
    </source>
</evidence>
<reference evidence="1 2" key="1">
    <citation type="journal article" date="2019" name="Nat. Ecol. Evol.">
        <title>Megaphylogeny resolves global patterns of mushroom evolution.</title>
        <authorList>
            <person name="Varga T."/>
            <person name="Krizsan K."/>
            <person name="Foldi C."/>
            <person name="Dima B."/>
            <person name="Sanchez-Garcia M."/>
            <person name="Sanchez-Ramirez S."/>
            <person name="Szollosi G.J."/>
            <person name="Szarkandi J.G."/>
            <person name="Papp V."/>
            <person name="Albert L."/>
            <person name="Andreopoulos W."/>
            <person name="Angelini C."/>
            <person name="Antonin V."/>
            <person name="Barry K.W."/>
            <person name="Bougher N.L."/>
            <person name="Buchanan P."/>
            <person name="Buyck B."/>
            <person name="Bense V."/>
            <person name="Catcheside P."/>
            <person name="Chovatia M."/>
            <person name="Cooper J."/>
            <person name="Damon W."/>
            <person name="Desjardin D."/>
            <person name="Finy P."/>
            <person name="Geml J."/>
            <person name="Haridas S."/>
            <person name="Hughes K."/>
            <person name="Justo A."/>
            <person name="Karasinski D."/>
            <person name="Kautmanova I."/>
            <person name="Kiss B."/>
            <person name="Kocsube S."/>
            <person name="Kotiranta H."/>
            <person name="LaButti K.M."/>
            <person name="Lechner B.E."/>
            <person name="Liimatainen K."/>
            <person name="Lipzen A."/>
            <person name="Lukacs Z."/>
            <person name="Mihaltcheva S."/>
            <person name="Morgado L.N."/>
            <person name="Niskanen T."/>
            <person name="Noordeloos M.E."/>
            <person name="Ohm R.A."/>
            <person name="Ortiz-Santana B."/>
            <person name="Ovrebo C."/>
            <person name="Racz N."/>
            <person name="Riley R."/>
            <person name="Savchenko A."/>
            <person name="Shiryaev A."/>
            <person name="Soop K."/>
            <person name="Spirin V."/>
            <person name="Szebenyi C."/>
            <person name="Tomsovsky M."/>
            <person name="Tulloss R.E."/>
            <person name="Uehling J."/>
            <person name="Grigoriev I.V."/>
            <person name="Vagvolgyi C."/>
            <person name="Papp T."/>
            <person name="Martin F.M."/>
            <person name="Miettinen O."/>
            <person name="Hibbett D.S."/>
            <person name="Nagy L.G."/>
        </authorList>
    </citation>
    <scope>NUCLEOTIDE SEQUENCE [LARGE SCALE GENOMIC DNA]</scope>
    <source>
        <strain evidence="1 2">NL-1719</strain>
    </source>
</reference>
<name>A0ACD3AAN3_9AGAR</name>
<organism evidence="1 2">
    <name type="scientific">Pluteus cervinus</name>
    <dbReference type="NCBI Taxonomy" id="181527"/>
    <lineage>
        <taxon>Eukaryota</taxon>
        <taxon>Fungi</taxon>
        <taxon>Dikarya</taxon>
        <taxon>Basidiomycota</taxon>
        <taxon>Agaricomycotina</taxon>
        <taxon>Agaricomycetes</taxon>
        <taxon>Agaricomycetidae</taxon>
        <taxon>Agaricales</taxon>
        <taxon>Pluteineae</taxon>
        <taxon>Pluteaceae</taxon>
        <taxon>Pluteus</taxon>
    </lineage>
</organism>
<evidence type="ECO:0000313" key="2">
    <source>
        <dbReference type="Proteomes" id="UP000308600"/>
    </source>
</evidence>
<keyword evidence="2" id="KW-1185">Reference proteome</keyword>
<proteinExistence type="predicted"/>
<gene>
    <name evidence="1" type="ORF">BDN72DRAFT_964445</name>
</gene>
<accession>A0ACD3AAN3</accession>
<sequence length="474" mass="54490">MTGQEAAKSQGLVLWDLPEEIVEQILPEIELHRDLVSFACASRLCTQLVIPRHTEYRVLRLGTTKSAHIWAHLSRRQDLASTIREIDIEQVDAEYPCMPSSLIEDVDREERTGEVQEEDMIRALGNMYRLKTFGWDYRFITVPGPTGRHFAPRVFDVLQHVGSVEHFCFNPFERWKFNEPVEECGLWKMSQLRSFVLTTDKPYWPSSSNPQLIVQWLNSLSYLEFLDLPIEMLSEHHAILSFPSLRRFKVSSRHPNMNEVILNFLERHPLLEKLTWFSNAPAPPHLPEHFLPKLRYLDSRFDFFQALTSHPATQLSAPRQFEQLSLTWPHNSGEALGELCSSSGIDRDALRVLAISTHQNSQDAQKIAGAFPMLEELSLPNLLKEGESFSLDEFMLGLERLPHLKVLYRNVVWSDLGLERSGLDPDVDDLQMRLAVAERIQLLARRSSTSKKRRNGKSQDRGGDVKALVRDECG</sequence>
<dbReference type="Proteomes" id="UP000308600">
    <property type="component" value="Unassembled WGS sequence"/>
</dbReference>